<proteinExistence type="predicted"/>
<keyword evidence="2" id="KW-1185">Reference proteome</keyword>
<dbReference type="EMBL" id="BGPR01006672">
    <property type="protein sequence ID" value="GBN20908.1"/>
    <property type="molecule type" value="Genomic_DNA"/>
</dbReference>
<dbReference type="Proteomes" id="UP000499080">
    <property type="component" value="Unassembled WGS sequence"/>
</dbReference>
<name>A0A4Y2M1I8_ARAVE</name>
<dbReference type="AlphaFoldDB" id="A0A4Y2M1I8"/>
<protein>
    <submittedName>
        <fullName evidence="1">Uncharacterized protein</fullName>
    </submittedName>
</protein>
<comment type="caution">
    <text evidence="1">The sequence shown here is derived from an EMBL/GenBank/DDBJ whole genome shotgun (WGS) entry which is preliminary data.</text>
</comment>
<evidence type="ECO:0000313" key="2">
    <source>
        <dbReference type="Proteomes" id="UP000499080"/>
    </source>
</evidence>
<accession>A0A4Y2M1I8</accession>
<organism evidence="1 2">
    <name type="scientific">Araneus ventricosus</name>
    <name type="common">Orbweaver spider</name>
    <name type="synonym">Epeira ventricosa</name>
    <dbReference type="NCBI Taxonomy" id="182803"/>
    <lineage>
        <taxon>Eukaryota</taxon>
        <taxon>Metazoa</taxon>
        <taxon>Ecdysozoa</taxon>
        <taxon>Arthropoda</taxon>
        <taxon>Chelicerata</taxon>
        <taxon>Arachnida</taxon>
        <taxon>Araneae</taxon>
        <taxon>Araneomorphae</taxon>
        <taxon>Entelegynae</taxon>
        <taxon>Araneoidea</taxon>
        <taxon>Araneidae</taxon>
        <taxon>Araneus</taxon>
    </lineage>
</organism>
<reference evidence="1 2" key="1">
    <citation type="journal article" date="2019" name="Sci. Rep.">
        <title>Orb-weaving spider Araneus ventricosus genome elucidates the spidroin gene catalogue.</title>
        <authorList>
            <person name="Kono N."/>
            <person name="Nakamura H."/>
            <person name="Ohtoshi R."/>
            <person name="Moran D.A.P."/>
            <person name="Shinohara A."/>
            <person name="Yoshida Y."/>
            <person name="Fujiwara M."/>
            <person name="Mori M."/>
            <person name="Tomita M."/>
            <person name="Arakawa K."/>
        </authorList>
    </citation>
    <scope>NUCLEOTIDE SEQUENCE [LARGE SCALE GENOMIC DNA]</scope>
</reference>
<sequence>MAYGFPVKSGRYGSSDTEVRALIAITGHGSDAFRLHYPPGPSSHHRPQFNPRRTYARSSEWSPFVLSRLEQFPEMPYSKNPTGKIWRMAAYRNLTSETSDSQMDLVARLHAVCASDPRCRNVMTAIPRRAQALDMHGDTLNIRFKLHMLAVDMFNKVFFLHRQ</sequence>
<evidence type="ECO:0000313" key="1">
    <source>
        <dbReference type="EMBL" id="GBN20908.1"/>
    </source>
</evidence>
<gene>
    <name evidence="1" type="ORF">AVEN_48326_1</name>
</gene>